<sequence length="95" mass="11106">MKLWLNGSQLHQTEKKVPLRPNLLGDDSNYTEKKFEFTNPVVLQKGWNQVLIKLERNEEPIKAHFTAARPDPQHPINNGIALTKVKRSQFTWEEQ</sequence>
<reference evidence="1 2" key="1">
    <citation type="journal article" date="2016" name="Sci. Rep.">
        <title>Metabolic traits of an uncultured archaeal lineage -MSBL1- from brine pools of the Red Sea.</title>
        <authorList>
            <person name="Mwirichia R."/>
            <person name="Alam I."/>
            <person name="Rashid M."/>
            <person name="Vinu M."/>
            <person name="Ba-Alawi W."/>
            <person name="Anthony Kamau A."/>
            <person name="Kamanda Ngugi D."/>
            <person name="Goker M."/>
            <person name="Klenk H.P."/>
            <person name="Bajic V."/>
            <person name="Stingl U."/>
        </authorList>
    </citation>
    <scope>NUCLEOTIDE SEQUENCE [LARGE SCALE GENOMIC DNA]</scope>
    <source>
        <strain evidence="1">SCGC-AAA259A05</strain>
    </source>
</reference>
<evidence type="ECO:0000313" key="2">
    <source>
        <dbReference type="Proteomes" id="UP000070163"/>
    </source>
</evidence>
<protein>
    <submittedName>
        <fullName evidence="1">Uncharacterized protein</fullName>
    </submittedName>
</protein>
<accession>A0A133U5H3</accession>
<organism evidence="1 2">
    <name type="scientific">candidate division MSBL1 archaeon SCGC-AAA259A05</name>
    <dbReference type="NCBI Taxonomy" id="1698259"/>
    <lineage>
        <taxon>Archaea</taxon>
        <taxon>Methanobacteriati</taxon>
        <taxon>Methanobacteriota</taxon>
        <taxon>candidate division MSBL1</taxon>
    </lineage>
</organism>
<dbReference type="AlphaFoldDB" id="A0A133U5H3"/>
<keyword evidence="2" id="KW-1185">Reference proteome</keyword>
<name>A0A133U5H3_9EURY</name>
<dbReference type="EMBL" id="LHXJ01000079">
    <property type="protein sequence ID" value="KXA89433.1"/>
    <property type="molecule type" value="Genomic_DNA"/>
</dbReference>
<comment type="caution">
    <text evidence="1">The sequence shown here is derived from an EMBL/GenBank/DDBJ whole genome shotgun (WGS) entry which is preliminary data.</text>
</comment>
<gene>
    <name evidence="1" type="ORF">AKJ57_05315</name>
</gene>
<dbReference type="Proteomes" id="UP000070163">
    <property type="component" value="Unassembled WGS sequence"/>
</dbReference>
<proteinExistence type="predicted"/>
<evidence type="ECO:0000313" key="1">
    <source>
        <dbReference type="EMBL" id="KXA89433.1"/>
    </source>
</evidence>